<reference evidence="1 2" key="1">
    <citation type="submission" date="2017-02" db="EMBL/GenBank/DDBJ databases">
        <title>Chromobacterium haemolyticum H5244.</title>
        <authorList>
            <person name="Gulvik C.A."/>
        </authorList>
    </citation>
    <scope>NUCLEOTIDE SEQUENCE [LARGE SCALE GENOMIC DNA]</scope>
    <source>
        <strain evidence="1 2">H5244</strain>
    </source>
</reference>
<dbReference type="AlphaFoldDB" id="A0A1W0CN83"/>
<sequence>MTELEKQLLEALKLALSSHGQILLTNPPQEAWQHNRVDEICRAAIAAAEAEQPVEGASGERLAAEMALSQQLAARVNDLEHQLATAPAVPEAIDLLRTMEWLYKPYDDYSHAPAGYYCPECEEMRESGHRDDCKLLALLAAAAAPTQEAGARLAEEAKGGE</sequence>
<protein>
    <submittedName>
        <fullName evidence="1">Uncharacterized protein</fullName>
    </submittedName>
</protein>
<name>A0A1W0CN83_9NEIS</name>
<comment type="caution">
    <text evidence="1">The sequence shown here is derived from an EMBL/GenBank/DDBJ whole genome shotgun (WGS) entry which is preliminary data.</text>
</comment>
<accession>A0A1W0CN83</accession>
<dbReference type="EMBL" id="MUKV01000024">
    <property type="protein sequence ID" value="OQS36118.1"/>
    <property type="molecule type" value="Genomic_DNA"/>
</dbReference>
<evidence type="ECO:0000313" key="1">
    <source>
        <dbReference type="EMBL" id="OQS36118.1"/>
    </source>
</evidence>
<organism evidence="1 2">
    <name type="scientific">Chromobacterium haemolyticum</name>
    <dbReference type="NCBI Taxonomy" id="394935"/>
    <lineage>
        <taxon>Bacteria</taxon>
        <taxon>Pseudomonadati</taxon>
        <taxon>Pseudomonadota</taxon>
        <taxon>Betaproteobacteria</taxon>
        <taxon>Neisseriales</taxon>
        <taxon>Chromobacteriaceae</taxon>
        <taxon>Chromobacterium</taxon>
    </lineage>
</organism>
<gene>
    <name evidence="1" type="ORF">B0T45_16685</name>
</gene>
<evidence type="ECO:0000313" key="2">
    <source>
        <dbReference type="Proteomes" id="UP000192721"/>
    </source>
</evidence>
<dbReference type="RefSeq" id="WP_081556245.1">
    <property type="nucleotide sequence ID" value="NZ_MUKV01000024.1"/>
</dbReference>
<proteinExistence type="predicted"/>
<dbReference type="Proteomes" id="UP000192721">
    <property type="component" value="Unassembled WGS sequence"/>
</dbReference>